<dbReference type="PANTHER" id="PTHR45931:SF3">
    <property type="entry name" value="RING ZINC FINGER-CONTAINING PROTEIN"/>
    <property type="match status" value="1"/>
</dbReference>
<gene>
    <name evidence="8" type="ORF">NSCI0253_LOCUS21591</name>
</gene>
<feature type="domain" description="RING-type" evidence="7">
    <location>
        <begin position="357"/>
        <end position="398"/>
    </location>
</feature>
<feature type="chain" id="PRO_5031342813" description="RING-type domain-containing protein" evidence="6">
    <location>
        <begin position="26"/>
        <end position="403"/>
    </location>
</feature>
<dbReference type="InterPro" id="IPR001841">
    <property type="entry name" value="Znf_RING"/>
</dbReference>
<evidence type="ECO:0000256" key="6">
    <source>
        <dbReference type="SAM" id="SignalP"/>
    </source>
</evidence>
<proteinExistence type="predicted"/>
<dbReference type="GO" id="GO:0006511">
    <property type="term" value="P:ubiquitin-dependent protein catabolic process"/>
    <property type="evidence" value="ECO:0007669"/>
    <property type="project" value="TreeGrafter"/>
</dbReference>
<evidence type="ECO:0000313" key="8">
    <source>
        <dbReference type="EMBL" id="CAD8847241.1"/>
    </source>
</evidence>
<dbReference type="PROSITE" id="PS50089">
    <property type="entry name" value="ZF_RING_2"/>
    <property type="match status" value="1"/>
</dbReference>
<dbReference type="SMART" id="SM00184">
    <property type="entry name" value="RING"/>
    <property type="match status" value="1"/>
</dbReference>
<organism evidence="8">
    <name type="scientific">Noctiluca scintillans</name>
    <name type="common">Sea sparkle</name>
    <name type="synonym">Red tide dinoflagellate</name>
    <dbReference type="NCBI Taxonomy" id="2966"/>
    <lineage>
        <taxon>Eukaryota</taxon>
        <taxon>Sar</taxon>
        <taxon>Alveolata</taxon>
        <taxon>Dinophyceae</taxon>
        <taxon>Noctilucales</taxon>
        <taxon>Noctilucaceae</taxon>
        <taxon>Noctiluca</taxon>
    </lineage>
</organism>
<feature type="compositionally biased region" description="Low complexity" evidence="5">
    <location>
        <begin position="140"/>
        <end position="155"/>
    </location>
</feature>
<dbReference type="Gene3D" id="3.30.40.10">
    <property type="entry name" value="Zinc/RING finger domain, C3HC4 (zinc finger)"/>
    <property type="match status" value="1"/>
</dbReference>
<dbReference type="EMBL" id="HBFQ01030675">
    <property type="protein sequence ID" value="CAD8847241.1"/>
    <property type="molecule type" value="Transcribed_RNA"/>
</dbReference>
<evidence type="ECO:0000259" key="7">
    <source>
        <dbReference type="PROSITE" id="PS50089"/>
    </source>
</evidence>
<keyword evidence="3" id="KW-0862">Zinc</keyword>
<accession>A0A7S1F730</accession>
<evidence type="ECO:0000256" key="3">
    <source>
        <dbReference type="ARBA" id="ARBA00022833"/>
    </source>
</evidence>
<keyword evidence="1" id="KW-0479">Metal-binding</keyword>
<feature type="region of interest" description="Disordered" evidence="5">
    <location>
        <begin position="136"/>
        <end position="163"/>
    </location>
</feature>
<keyword evidence="2 4" id="KW-0863">Zinc-finger</keyword>
<feature type="region of interest" description="Disordered" evidence="5">
    <location>
        <begin position="190"/>
        <end position="211"/>
    </location>
</feature>
<dbReference type="PANTHER" id="PTHR45931">
    <property type="entry name" value="SI:CH211-59O9.10"/>
    <property type="match status" value="1"/>
</dbReference>
<dbReference type="AlphaFoldDB" id="A0A7S1F730"/>
<dbReference type="GO" id="GO:0005634">
    <property type="term" value="C:nucleus"/>
    <property type="evidence" value="ECO:0007669"/>
    <property type="project" value="TreeGrafter"/>
</dbReference>
<evidence type="ECO:0000256" key="5">
    <source>
        <dbReference type="SAM" id="MobiDB-lite"/>
    </source>
</evidence>
<sequence length="403" mass="43356">MLSLSLHSLCAIRLTWIERLPPVSGMETSHLTDLSDATPPNVLHDDDRWLVDWDELLQALMVHFRVLENEELGPDGLGAGIVSGSHAAAALTLRDMRRTGRLGELGDDAQATLLGGTLYEYSDDVPARLPAEAQRSAMLASVRSPPRSSSTASSAGGFELPSPRQTRLSTLRLELDAALQQEMLRPNSSFSAASAGTLRPPSTFEAAPSTISSTDFNGTAISLDSTLEGLAGEFEIDVDARRVLGENEEADSVVDFGDTARSVRSNGLWRSVHTVLGDSLSSAQGLPQTPSGMFGETRLATVLRHLAGDTASLDDSLVRSVQRVLQLGAVLSGQRLSDEEIAALPKVRFDGAEEQNCAICLEAYRRGDLLTTLRCSHFFHVDCLAGWLQRSSQCPLCRSSQAD</sequence>
<dbReference type="GO" id="GO:0008270">
    <property type="term" value="F:zinc ion binding"/>
    <property type="evidence" value="ECO:0007669"/>
    <property type="project" value="UniProtKB-KW"/>
</dbReference>
<evidence type="ECO:0000256" key="2">
    <source>
        <dbReference type="ARBA" id="ARBA00022771"/>
    </source>
</evidence>
<dbReference type="CDD" id="cd16454">
    <property type="entry name" value="RING-H2_PA-TM-RING"/>
    <property type="match status" value="1"/>
</dbReference>
<dbReference type="InterPro" id="IPR013083">
    <property type="entry name" value="Znf_RING/FYVE/PHD"/>
</dbReference>
<dbReference type="GO" id="GO:0061630">
    <property type="term" value="F:ubiquitin protein ligase activity"/>
    <property type="evidence" value="ECO:0007669"/>
    <property type="project" value="TreeGrafter"/>
</dbReference>
<keyword evidence="6" id="KW-0732">Signal</keyword>
<dbReference type="InterPro" id="IPR051834">
    <property type="entry name" value="RING_finger_E3_ligase"/>
</dbReference>
<reference evidence="8" key="1">
    <citation type="submission" date="2021-01" db="EMBL/GenBank/DDBJ databases">
        <authorList>
            <person name="Corre E."/>
            <person name="Pelletier E."/>
            <person name="Niang G."/>
            <person name="Scheremetjew M."/>
            <person name="Finn R."/>
            <person name="Kale V."/>
            <person name="Holt S."/>
            <person name="Cochrane G."/>
            <person name="Meng A."/>
            <person name="Brown T."/>
            <person name="Cohen L."/>
        </authorList>
    </citation>
    <scope>NUCLEOTIDE SEQUENCE</scope>
</reference>
<evidence type="ECO:0000256" key="1">
    <source>
        <dbReference type="ARBA" id="ARBA00022723"/>
    </source>
</evidence>
<dbReference type="Pfam" id="PF13639">
    <property type="entry name" value="zf-RING_2"/>
    <property type="match status" value="1"/>
</dbReference>
<evidence type="ECO:0000256" key="4">
    <source>
        <dbReference type="PROSITE-ProRule" id="PRU00175"/>
    </source>
</evidence>
<dbReference type="SUPFAM" id="SSF57850">
    <property type="entry name" value="RING/U-box"/>
    <property type="match status" value="1"/>
</dbReference>
<name>A0A7S1F730_NOCSC</name>
<protein>
    <recommendedName>
        <fullName evidence="7">RING-type domain-containing protein</fullName>
    </recommendedName>
</protein>
<feature type="signal peptide" evidence="6">
    <location>
        <begin position="1"/>
        <end position="25"/>
    </location>
</feature>